<organism evidence="1 2">
    <name type="scientific">Oxalobacter vibrioformis</name>
    <dbReference type="NCBI Taxonomy" id="933080"/>
    <lineage>
        <taxon>Bacteria</taxon>
        <taxon>Pseudomonadati</taxon>
        <taxon>Pseudomonadota</taxon>
        <taxon>Betaproteobacteria</taxon>
        <taxon>Burkholderiales</taxon>
        <taxon>Oxalobacteraceae</taxon>
        <taxon>Oxalobacter</taxon>
    </lineage>
</organism>
<evidence type="ECO:0000313" key="1">
    <source>
        <dbReference type="EMBL" id="WAW10912.1"/>
    </source>
</evidence>
<name>A0A9E9M0H6_9BURK</name>
<protein>
    <submittedName>
        <fullName evidence="1">Uncharacterized protein</fullName>
    </submittedName>
</protein>
<reference evidence="1" key="1">
    <citation type="journal article" date="2022" name="Front. Microbiol.">
        <title>New perspectives on an old grouping: The genomic and phenotypic variability of Oxalobacter formigenes and the implications for calcium oxalate stone prevention.</title>
        <authorList>
            <person name="Chmiel J.A."/>
            <person name="Carr C."/>
            <person name="Stuivenberg G.A."/>
            <person name="Venema R."/>
            <person name="Chanyi R.M."/>
            <person name="Al K.F."/>
            <person name="Giguere D."/>
            <person name="Say H."/>
            <person name="Akouris P.P."/>
            <person name="Dominguez Romero S.A."/>
            <person name="Kwong A."/>
            <person name="Tai V."/>
            <person name="Koval S.F."/>
            <person name="Razvi H."/>
            <person name="Bjazevic J."/>
            <person name="Burton J.P."/>
        </authorList>
    </citation>
    <scope>NUCLEOTIDE SEQUENCE</scope>
    <source>
        <strain evidence="1">WoOx3</strain>
    </source>
</reference>
<proteinExistence type="predicted"/>
<accession>A0A9E9M0H6</accession>
<dbReference type="AlphaFoldDB" id="A0A9E9M0H6"/>
<evidence type="ECO:0000313" key="2">
    <source>
        <dbReference type="Proteomes" id="UP001156215"/>
    </source>
</evidence>
<sequence length="103" mass="11762">MGDSGWVEDVGTLFFQEKKMKKFIGVVCLIAVLTGCGKQIPCDDPEVMKTINSRITTTLDNRAIFLASYLAGNDYRDRKLLGTEDFDKYIARLSKAYRPERFR</sequence>
<dbReference type="Proteomes" id="UP001156215">
    <property type="component" value="Chromosome"/>
</dbReference>
<dbReference type="EMBL" id="CP098242">
    <property type="protein sequence ID" value="WAW10912.1"/>
    <property type="molecule type" value="Genomic_DNA"/>
</dbReference>
<dbReference type="RefSeq" id="WP_269309984.1">
    <property type="nucleotide sequence ID" value="NZ_CP098242.1"/>
</dbReference>
<dbReference type="KEGG" id="ovb:NB640_04535"/>
<gene>
    <name evidence="1" type="ORF">NB640_04535</name>
</gene>
<keyword evidence="2" id="KW-1185">Reference proteome</keyword>